<name>A0A1S6HXB2_9GAMM</name>
<dbReference type="AlphaFoldDB" id="A0A1S6HXB2"/>
<evidence type="ECO:0000313" key="1">
    <source>
        <dbReference type="EMBL" id="AQS40216.1"/>
    </source>
</evidence>
<dbReference type="EMBL" id="CP014782">
    <property type="protein sequence ID" value="AQS40216.1"/>
    <property type="molecule type" value="Genomic_DNA"/>
</dbReference>
<keyword evidence="2" id="KW-1185">Reference proteome</keyword>
<gene>
    <name evidence="1" type="ORF">Sps_05147</name>
</gene>
<dbReference type="STRING" id="225848.Sps_05147"/>
<dbReference type="Proteomes" id="UP000189545">
    <property type="component" value="Chromosome"/>
</dbReference>
<organism evidence="1 2">
    <name type="scientific">Shewanella psychrophila</name>
    <dbReference type="NCBI Taxonomy" id="225848"/>
    <lineage>
        <taxon>Bacteria</taxon>
        <taxon>Pseudomonadati</taxon>
        <taxon>Pseudomonadota</taxon>
        <taxon>Gammaproteobacteria</taxon>
        <taxon>Alteromonadales</taxon>
        <taxon>Shewanellaceae</taxon>
        <taxon>Shewanella</taxon>
    </lineage>
</organism>
<accession>A0A1S6HXB2</accession>
<sequence>MSNQEQETLIFKLIDVNPNWDPSDIIFMLNEIKKLREPNDSL</sequence>
<proteinExistence type="predicted"/>
<dbReference type="KEGG" id="spsw:Sps_05147"/>
<evidence type="ECO:0000313" key="2">
    <source>
        <dbReference type="Proteomes" id="UP000189545"/>
    </source>
</evidence>
<protein>
    <submittedName>
        <fullName evidence="1">Uncharacterized protein</fullName>
    </submittedName>
</protein>
<reference evidence="1 2" key="1">
    <citation type="submission" date="2016-03" db="EMBL/GenBank/DDBJ databases">
        <title>Complete genome sequence of Shewanella psychrophila WP2, a deep sea bacterium isolated from west Pacific sediment.</title>
        <authorList>
            <person name="Xu G."/>
            <person name="Jian H."/>
        </authorList>
    </citation>
    <scope>NUCLEOTIDE SEQUENCE [LARGE SCALE GENOMIC DNA]</scope>
    <source>
        <strain evidence="1 2">WP2</strain>
    </source>
</reference>